<organism evidence="2 3">
    <name type="scientific">Actinotalea ferrariae CF5-4</name>
    <dbReference type="NCBI Taxonomy" id="948458"/>
    <lineage>
        <taxon>Bacteria</taxon>
        <taxon>Bacillati</taxon>
        <taxon>Actinomycetota</taxon>
        <taxon>Actinomycetes</taxon>
        <taxon>Micrococcales</taxon>
        <taxon>Cellulomonadaceae</taxon>
        <taxon>Actinotalea</taxon>
    </lineage>
</organism>
<dbReference type="Pfam" id="PF14243">
    <property type="entry name" value="R2K_3"/>
    <property type="match status" value="1"/>
</dbReference>
<protein>
    <recommendedName>
        <fullName evidence="1">ATP-grasp domain-containing protein</fullName>
    </recommendedName>
</protein>
<dbReference type="InterPro" id="IPR025643">
    <property type="entry name" value="R2K_3"/>
</dbReference>
<dbReference type="EMBL" id="AXCW01000014">
    <property type="protein sequence ID" value="EYR64870.1"/>
    <property type="molecule type" value="Genomic_DNA"/>
</dbReference>
<proteinExistence type="predicted"/>
<keyword evidence="3" id="KW-1185">Reference proteome</keyword>
<dbReference type="AlphaFoldDB" id="A0A021VY01"/>
<dbReference type="OrthoDB" id="654524at2"/>
<sequence>MSGGPFTELRVVTTAGWLARDLRGGSVVPVVHDLGLDVPADTRSTAWWCPHQHVARLAVTPGVTQPVLWSPGPRWLTRVAPQHLRRRVWAGPLQDVPASPLWATGGPLFAKPAEIKVRGLDAAAYPSAEAVTRALRDRGLPSSSTVVLSEVVRFVEEFRCFVAPGPGGRPRVVAASAYLVDGLTWDAWEDGTAAPDPSEAVAFAGGVVATVDGPAGYVLDVGRLADGAWAVVEANASWSSSPYHCDPAGVVASVLAAQDPGAAPGWAWSSDPYMARFARPLPVRST</sequence>
<evidence type="ECO:0000313" key="3">
    <source>
        <dbReference type="Proteomes" id="UP000019753"/>
    </source>
</evidence>
<reference evidence="2 3" key="1">
    <citation type="submission" date="2014-01" db="EMBL/GenBank/DDBJ databases">
        <title>Actinotalea ferrariae CF5-4.</title>
        <authorList>
            <person name="Chen F."/>
            <person name="Li Y."/>
            <person name="Wang G."/>
        </authorList>
    </citation>
    <scope>NUCLEOTIDE SEQUENCE [LARGE SCALE GENOMIC DNA]</scope>
    <source>
        <strain evidence="2 3">CF5-4</strain>
    </source>
</reference>
<evidence type="ECO:0000259" key="1">
    <source>
        <dbReference type="Pfam" id="PF14243"/>
    </source>
</evidence>
<gene>
    <name evidence="2" type="ORF">N866_03230</name>
</gene>
<dbReference type="Proteomes" id="UP000019753">
    <property type="component" value="Unassembled WGS sequence"/>
</dbReference>
<dbReference type="RefSeq" id="WP_052022284.1">
    <property type="nucleotide sequence ID" value="NZ_AXCW01000014.1"/>
</dbReference>
<name>A0A021VY01_9CELL</name>
<comment type="caution">
    <text evidence="2">The sequence shown here is derived from an EMBL/GenBank/DDBJ whole genome shotgun (WGS) entry which is preliminary data.</text>
</comment>
<accession>A0A021VY01</accession>
<feature type="domain" description="ATP-grasp" evidence="1">
    <location>
        <begin position="69"/>
        <end position="253"/>
    </location>
</feature>
<evidence type="ECO:0000313" key="2">
    <source>
        <dbReference type="EMBL" id="EYR64870.1"/>
    </source>
</evidence>